<protein>
    <submittedName>
        <fullName evidence="1">Uncharacterized protein</fullName>
    </submittedName>
</protein>
<dbReference type="EMBL" id="LVVM01004829">
    <property type="protein sequence ID" value="OJA12005.1"/>
    <property type="molecule type" value="Genomic_DNA"/>
</dbReference>
<evidence type="ECO:0000313" key="2">
    <source>
        <dbReference type="Proteomes" id="UP000183567"/>
    </source>
</evidence>
<evidence type="ECO:0000313" key="1">
    <source>
        <dbReference type="EMBL" id="OJA12005.1"/>
    </source>
</evidence>
<organism evidence="1 2">
    <name type="scientific">Rhizopogon vesiculosus</name>
    <dbReference type="NCBI Taxonomy" id="180088"/>
    <lineage>
        <taxon>Eukaryota</taxon>
        <taxon>Fungi</taxon>
        <taxon>Dikarya</taxon>
        <taxon>Basidiomycota</taxon>
        <taxon>Agaricomycotina</taxon>
        <taxon>Agaricomycetes</taxon>
        <taxon>Agaricomycetidae</taxon>
        <taxon>Boletales</taxon>
        <taxon>Suillineae</taxon>
        <taxon>Rhizopogonaceae</taxon>
        <taxon>Rhizopogon</taxon>
    </lineage>
</organism>
<proteinExistence type="predicted"/>
<reference evidence="1 2" key="1">
    <citation type="submission" date="2016-03" db="EMBL/GenBank/DDBJ databases">
        <title>Comparative genomics of the ectomycorrhizal sister species Rhizopogon vinicolor and Rhizopogon vesiculosus (Basidiomycota: Boletales) reveals a divergence of the mating type B locus.</title>
        <authorList>
            <person name="Mujic A.B."/>
            <person name="Kuo A."/>
            <person name="Tritt A."/>
            <person name="Lipzen A."/>
            <person name="Chen C."/>
            <person name="Johnson J."/>
            <person name="Sharma A."/>
            <person name="Barry K."/>
            <person name="Grigoriev I.V."/>
            <person name="Spatafora J.W."/>
        </authorList>
    </citation>
    <scope>NUCLEOTIDE SEQUENCE [LARGE SCALE GENOMIC DNA]</scope>
    <source>
        <strain evidence="1 2">AM-OR11-056</strain>
    </source>
</reference>
<sequence>MWSSILPRITSSIAAVNTLTSDEIQNLAGKGCIILNSFRDKSSEVARALHQELHSLSSSTQKLCRDEGLRFANAGESLWNSTEGLFQHAMEHYPSEKVTEFKENLRHIFHAAFEELKVQFPPPEEAPGHENRTIMISAMLDRTEEGFIQFPIKHGVSEEPLKCHFSSLKFHVQHVLVIIGTLPIFYGPIDYLT</sequence>
<keyword evidence="2" id="KW-1185">Reference proteome</keyword>
<dbReference type="OrthoDB" id="440424at2759"/>
<dbReference type="Proteomes" id="UP000183567">
    <property type="component" value="Unassembled WGS sequence"/>
</dbReference>
<accession>A0A1J8PSZ1</accession>
<gene>
    <name evidence="1" type="ORF">AZE42_10139</name>
</gene>
<name>A0A1J8PSZ1_9AGAM</name>
<comment type="caution">
    <text evidence="1">The sequence shown here is derived from an EMBL/GenBank/DDBJ whole genome shotgun (WGS) entry which is preliminary data.</text>
</comment>
<dbReference type="AlphaFoldDB" id="A0A1J8PSZ1"/>